<organism evidence="2">
    <name type="scientific">hydrothermal vent metagenome</name>
    <dbReference type="NCBI Taxonomy" id="652676"/>
    <lineage>
        <taxon>unclassified sequences</taxon>
        <taxon>metagenomes</taxon>
        <taxon>ecological metagenomes</taxon>
    </lineage>
</organism>
<proteinExistence type="predicted"/>
<name>A0A1W1DGW0_9ZZZZ</name>
<keyword evidence="1" id="KW-1133">Transmembrane helix</keyword>
<sequence>MTQLLLVISLIVTTAVVLVVVGYLVAIIIALVGALRHLSNLAGGLIAIRENTDPLGGHVETINGGLSALLTGLLKVNDNLAAIVGVATGTIKK</sequence>
<feature type="transmembrane region" description="Helical" evidence="1">
    <location>
        <begin position="6"/>
        <end position="32"/>
    </location>
</feature>
<gene>
    <name evidence="2" type="ORF">MNB_SUP05-13-640</name>
</gene>
<evidence type="ECO:0000313" key="2">
    <source>
        <dbReference type="EMBL" id="SFV80506.1"/>
    </source>
</evidence>
<keyword evidence="1" id="KW-0472">Membrane</keyword>
<reference evidence="2" key="1">
    <citation type="submission" date="2016-10" db="EMBL/GenBank/DDBJ databases">
        <authorList>
            <person name="de Groot N.N."/>
        </authorList>
    </citation>
    <scope>NUCLEOTIDE SEQUENCE</scope>
</reference>
<dbReference type="EMBL" id="FPHU01000084">
    <property type="protein sequence ID" value="SFV80506.1"/>
    <property type="molecule type" value="Genomic_DNA"/>
</dbReference>
<dbReference type="AlphaFoldDB" id="A0A1W1DGW0"/>
<protein>
    <submittedName>
        <fullName evidence="2">Uncharacterized protein</fullName>
    </submittedName>
</protein>
<evidence type="ECO:0000256" key="1">
    <source>
        <dbReference type="SAM" id="Phobius"/>
    </source>
</evidence>
<keyword evidence="1" id="KW-0812">Transmembrane</keyword>
<accession>A0A1W1DGW0</accession>